<protein>
    <submittedName>
        <fullName evidence="1">Uncharacterized protein</fullName>
    </submittedName>
</protein>
<gene>
    <name evidence="1" type="ORF">S03H2_11039</name>
</gene>
<accession>X1H279</accession>
<dbReference type="Pfam" id="PF11751">
    <property type="entry name" value="PorP_SprF"/>
    <property type="match status" value="1"/>
</dbReference>
<comment type="caution">
    <text evidence="1">The sequence shown here is derived from an EMBL/GenBank/DDBJ whole genome shotgun (WGS) entry which is preliminary data.</text>
</comment>
<dbReference type="EMBL" id="BARU01005646">
    <property type="protein sequence ID" value="GAH39388.1"/>
    <property type="molecule type" value="Genomic_DNA"/>
</dbReference>
<organism evidence="1">
    <name type="scientific">marine sediment metagenome</name>
    <dbReference type="NCBI Taxonomy" id="412755"/>
    <lineage>
        <taxon>unclassified sequences</taxon>
        <taxon>metagenomes</taxon>
        <taxon>ecological metagenomes</taxon>
    </lineage>
</organism>
<dbReference type="InterPro" id="IPR019861">
    <property type="entry name" value="PorP/SprF_Bacteroidetes"/>
</dbReference>
<proteinExistence type="predicted"/>
<feature type="non-terminal residue" evidence="1">
    <location>
        <position position="1"/>
    </location>
</feature>
<reference evidence="1" key="1">
    <citation type="journal article" date="2014" name="Front. Microbiol.">
        <title>High frequency of phylogenetically diverse reductive dehalogenase-homologous genes in deep subseafloor sedimentary metagenomes.</title>
        <authorList>
            <person name="Kawai M."/>
            <person name="Futagami T."/>
            <person name="Toyoda A."/>
            <person name="Takaki Y."/>
            <person name="Nishi S."/>
            <person name="Hori S."/>
            <person name="Arai W."/>
            <person name="Tsubouchi T."/>
            <person name="Morono Y."/>
            <person name="Uchiyama I."/>
            <person name="Ito T."/>
            <person name="Fujiyama A."/>
            <person name="Inagaki F."/>
            <person name="Takami H."/>
        </authorList>
    </citation>
    <scope>NUCLEOTIDE SEQUENCE</scope>
    <source>
        <strain evidence="1">Expedition CK06-06</strain>
    </source>
</reference>
<sequence>VRVNQLYFGYAFDYTLTSIRKHSFGSHEVMIALKLGDNARRYRWLDRY</sequence>
<dbReference type="AlphaFoldDB" id="X1H279"/>
<evidence type="ECO:0000313" key="1">
    <source>
        <dbReference type="EMBL" id="GAH39388.1"/>
    </source>
</evidence>
<name>X1H279_9ZZZZ</name>